<gene>
    <name evidence="7" type="ORF">E2986_03920</name>
</gene>
<dbReference type="PANTHER" id="PTHR13723:SF281">
    <property type="entry name" value="PAPILIN"/>
    <property type="match status" value="1"/>
</dbReference>
<dbReference type="InterPro" id="IPR036383">
    <property type="entry name" value="TSP1_rpt_sf"/>
</dbReference>
<proteinExistence type="predicted"/>
<evidence type="ECO:0000259" key="6">
    <source>
        <dbReference type="Pfam" id="PF08686"/>
    </source>
</evidence>
<keyword evidence="8" id="KW-1185">Reference proteome</keyword>
<dbReference type="GO" id="GO:0004222">
    <property type="term" value="F:metalloendopeptidase activity"/>
    <property type="evidence" value="ECO:0007669"/>
    <property type="project" value="TreeGrafter"/>
</dbReference>
<evidence type="ECO:0000313" key="8">
    <source>
        <dbReference type="Proteomes" id="UP000655588"/>
    </source>
</evidence>
<dbReference type="PROSITE" id="PS50092">
    <property type="entry name" value="TSP1"/>
    <property type="match status" value="4"/>
</dbReference>
<organism evidence="7 8">
    <name type="scientific">Frieseomelitta varia</name>
    <dbReference type="NCBI Taxonomy" id="561572"/>
    <lineage>
        <taxon>Eukaryota</taxon>
        <taxon>Metazoa</taxon>
        <taxon>Ecdysozoa</taxon>
        <taxon>Arthropoda</taxon>
        <taxon>Hexapoda</taxon>
        <taxon>Insecta</taxon>
        <taxon>Pterygota</taxon>
        <taxon>Neoptera</taxon>
        <taxon>Endopterygota</taxon>
        <taxon>Hymenoptera</taxon>
        <taxon>Apocrita</taxon>
        <taxon>Aculeata</taxon>
        <taxon>Apoidea</taxon>
        <taxon>Anthophila</taxon>
        <taxon>Apidae</taxon>
        <taxon>Frieseomelitta</taxon>
    </lineage>
</organism>
<dbReference type="PANTHER" id="PTHR13723">
    <property type="entry name" value="ADAMTS A DISINTEGRIN AND METALLOPROTEASE WITH THROMBOSPONDIN MOTIFS PROTEASE"/>
    <property type="match status" value="1"/>
</dbReference>
<dbReference type="GO" id="GO:0006508">
    <property type="term" value="P:proteolysis"/>
    <property type="evidence" value="ECO:0007669"/>
    <property type="project" value="TreeGrafter"/>
</dbReference>
<keyword evidence="4" id="KW-0677">Repeat</keyword>
<dbReference type="GO" id="GO:0030198">
    <property type="term" value="P:extracellular matrix organization"/>
    <property type="evidence" value="ECO:0007669"/>
    <property type="project" value="TreeGrafter"/>
</dbReference>
<dbReference type="AlphaFoldDB" id="A0A833RPJ9"/>
<reference evidence="7" key="1">
    <citation type="submission" date="2019-11" db="EMBL/GenBank/DDBJ databases">
        <title>The nuclear and mitochondrial genomes of Frieseomelitta varia - a highly eusocial stingless bee (Meliponini) with a permanently sterile worker caste.</title>
        <authorList>
            <person name="Freitas F.C.P."/>
            <person name="Lourenco A.P."/>
            <person name="Nunes F.M.F."/>
            <person name="Paschoal A.R."/>
            <person name="Abreu F.C.P."/>
            <person name="Barbin F.O."/>
            <person name="Bataglia L."/>
            <person name="Cardoso-Junior C.A.M."/>
            <person name="Cervoni M.S."/>
            <person name="Silva S.R."/>
            <person name="Dalarmi F."/>
            <person name="Del Lama M.A."/>
            <person name="Depintor T.S."/>
            <person name="Ferreira K.M."/>
            <person name="Goria P.S."/>
            <person name="Jaskot M.C."/>
            <person name="Lago D.C."/>
            <person name="Luna-Lucena D."/>
            <person name="Moda L.M."/>
            <person name="Nascimento L."/>
            <person name="Pedrino M."/>
            <person name="Rabico F.O."/>
            <person name="Sanches F.C."/>
            <person name="Santos D.E."/>
            <person name="Santos C.G."/>
            <person name="Vieira J."/>
            <person name="Lopes T.F."/>
            <person name="Barchuk A.R."/>
            <person name="Hartfelder K."/>
            <person name="Simoes Z.L.P."/>
            <person name="Bitondi M.M.G."/>
            <person name="Pinheiro D.G."/>
        </authorList>
    </citation>
    <scope>NUCLEOTIDE SEQUENCE</scope>
    <source>
        <strain evidence="7">USP_RPSP 00005682</strain>
        <tissue evidence="7">Whole individual</tissue>
    </source>
</reference>
<evidence type="ECO:0000256" key="5">
    <source>
        <dbReference type="SAM" id="MobiDB-lite"/>
    </source>
</evidence>
<name>A0A833RPJ9_9HYME</name>
<feature type="domain" description="PLAC" evidence="6">
    <location>
        <begin position="300"/>
        <end position="327"/>
    </location>
</feature>
<evidence type="ECO:0000256" key="2">
    <source>
        <dbReference type="ARBA" id="ARBA00022525"/>
    </source>
</evidence>
<accession>A0A833RPJ9</accession>
<feature type="region of interest" description="Disordered" evidence="5">
    <location>
        <begin position="273"/>
        <end position="294"/>
    </location>
</feature>
<dbReference type="SMART" id="SM00209">
    <property type="entry name" value="TSP1"/>
    <property type="match status" value="4"/>
</dbReference>
<dbReference type="GO" id="GO:0005576">
    <property type="term" value="C:extracellular region"/>
    <property type="evidence" value="ECO:0007669"/>
    <property type="project" value="UniProtKB-SubCell"/>
</dbReference>
<dbReference type="SUPFAM" id="SSF82895">
    <property type="entry name" value="TSP-1 type 1 repeat"/>
    <property type="match status" value="4"/>
</dbReference>
<sequence>MQRLSETHFVLVTGDTVSASFLRFQCSTTCGMGTRNRTVTCITPGDACSAFNKPESQKTCESAPCIHIGMEHRAPWLYSEWSSKCSAECGSGVETRRVACADGSELFCNPKEKPETERQCFGRGSNCDSAKWFTGPWTFVKYIHISRGRSDPFRRRGNAIDRSLSSRLNMHRQIWFQCSVSCGMGVQYREVLCVARTNNEFVVLPASNCSGSRPVNEQVCRASACTPTWFTSNWSKCSVTCGTGVQTRLVRCIHEGVGNSNCEDAARPSDQQQCDLDPCKKEPSSSSKPPKKAYEASSECVDKYPNCALVVKSGLCRIKYYKYSCCRCREYC</sequence>
<keyword evidence="3" id="KW-0732">Signal</keyword>
<dbReference type="InterPro" id="IPR000884">
    <property type="entry name" value="TSP1_rpt"/>
</dbReference>
<dbReference type="InterPro" id="IPR010909">
    <property type="entry name" value="PLAC"/>
</dbReference>
<dbReference type="InterPro" id="IPR050439">
    <property type="entry name" value="ADAMTS_ADAMTS-like"/>
</dbReference>
<keyword evidence="2" id="KW-0964">Secreted</keyword>
<comment type="caution">
    <text evidence="7">The sequence shown here is derived from an EMBL/GenBank/DDBJ whole genome shotgun (WGS) entry which is preliminary data.</text>
</comment>
<dbReference type="Gene3D" id="2.20.100.10">
    <property type="entry name" value="Thrombospondin type-1 (TSP1) repeat"/>
    <property type="match status" value="4"/>
</dbReference>
<evidence type="ECO:0000313" key="7">
    <source>
        <dbReference type="EMBL" id="KAF3421276.1"/>
    </source>
</evidence>
<dbReference type="EMBL" id="WNWW01000875">
    <property type="protein sequence ID" value="KAF3421276.1"/>
    <property type="molecule type" value="Genomic_DNA"/>
</dbReference>
<dbReference type="Pfam" id="PF08686">
    <property type="entry name" value="PLAC"/>
    <property type="match status" value="1"/>
</dbReference>
<comment type="subcellular location">
    <subcellularLocation>
        <location evidence="1">Secreted</location>
    </subcellularLocation>
</comment>
<evidence type="ECO:0000256" key="3">
    <source>
        <dbReference type="ARBA" id="ARBA00022729"/>
    </source>
</evidence>
<dbReference type="Pfam" id="PF19030">
    <property type="entry name" value="TSP1_ADAMTS"/>
    <property type="match status" value="4"/>
</dbReference>
<dbReference type="GO" id="GO:0031012">
    <property type="term" value="C:extracellular matrix"/>
    <property type="evidence" value="ECO:0007669"/>
    <property type="project" value="TreeGrafter"/>
</dbReference>
<dbReference type="FunFam" id="2.20.100.10:FF:000005">
    <property type="entry name" value="ADAM metallopeptidase with thrombospondin type 1 motif 9"/>
    <property type="match status" value="1"/>
</dbReference>
<protein>
    <recommendedName>
        <fullName evidence="6">PLAC domain-containing protein</fullName>
    </recommendedName>
</protein>
<dbReference type="Proteomes" id="UP000655588">
    <property type="component" value="Unassembled WGS sequence"/>
</dbReference>
<evidence type="ECO:0000256" key="1">
    <source>
        <dbReference type="ARBA" id="ARBA00004613"/>
    </source>
</evidence>
<evidence type="ECO:0000256" key="4">
    <source>
        <dbReference type="ARBA" id="ARBA00022737"/>
    </source>
</evidence>